<feature type="transmembrane region" description="Helical" evidence="1">
    <location>
        <begin position="169"/>
        <end position="189"/>
    </location>
</feature>
<evidence type="ECO:0000256" key="1">
    <source>
        <dbReference type="SAM" id="Phobius"/>
    </source>
</evidence>
<evidence type="ECO:0000313" key="3">
    <source>
        <dbReference type="Proteomes" id="UP000315938"/>
    </source>
</evidence>
<name>A0A553IJ24_ACHLA</name>
<dbReference type="Pfam" id="PF19845">
    <property type="entry name" value="DUF6320"/>
    <property type="match status" value="1"/>
</dbReference>
<organism evidence="2 3">
    <name type="scientific">Acholeplasma laidlawii</name>
    <dbReference type="NCBI Taxonomy" id="2148"/>
    <lineage>
        <taxon>Bacteria</taxon>
        <taxon>Bacillati</taxon>
        <taxon>Mycoplasmatota</taxon>
        <taxon>Mollicutes</taxon>
        <taxon>Acholeplasmatales</taxon>
        <taxon>Acholeplasmataceae</taxon>
        <taxon>Acholeplasma</taxon>
    </lineage>
</organism>
<dbReference type="GeneID" id="41338541"/>
<protein>
    <submittedName>
        <fullName evidence="2">Uncharacterized protein</fullName>
    </submittedName>
</protein>
<dbReference type="RefSeq" id="WP_012242312.1">
    <property type="nucleotide sequence ID" value="NZ_JACAOE010000001.1"/>
</dbReference>
<sequence>MRYCQHCHAYYYKKETTCTICGRPLIEKTHESKVITQGYPTIKLKSNKAKFVSKIFGVISIAVVIILAMINFATYNSNPTPWSLIAIGPIVYAWILLSQIIISKHNYPTKVNRQVILISLVLILIDVITEYKAWSLTYVIPALLVTTTIILPIVVASKPKTYYLHVRSLFFLMIMNFVVGIIGFTTPFMETGVTWTSLSVLAVGILLLSTMFTFARKDTWTELIKIFRI</sequence>
<dbReference type="EMBL" id="VKID01000001">
    <property type="protein sequence ID" value="TRY00188.1"/>
    <property type="molecule type" value="Genomic_DNA"/>
</dbReference>
<accession>A0A553IJ24</accession>
<feature type="transmembrane region" description="Helical" evidence="1">
    <location>
        <begin position="51"/>
        <end position="70"/>
    </location>
</feature>
<keyword evidence="1" id="KW-0472">Membrane</keyword>
<reference evidence="2 3" key="1">
    <citation type="submission" date="2019-07" db="EMBL/GenBank/DDBJ databases">
        <title>Genome sequence of Acholeplasma laidlawii strain with increased resistance to erythromycin.</title>
        <authorList>
            <person name="Medvedeva E.S."/>
            <person name="Baranova N.B."/>
            <person name="Siniagina M.N."/>
            <person name="Mouzykantov A."/>
            <person name="Chernova O.A."/>
            <person name="Chernov V.M."/>
        </authorList>
    </citation>
    <scope>NUCLEOTIDE SEQUENCE [LARGE SCALE GENOMIC DNA]</scope>
    <source>
        <strain evidence="2 3">PG8REry</strain>
    </source>
</reference>
<dbReference type="InterPro" id="IPR046283">
    <property type="entry name" value="DUF6320"/>
</dbReference>
<dbReference type="AlphaFoldDB" id="A0A553IJ24"/>
<comment type="caution">
    <text evidence="2">The sequence shown here is derived from an EMBL/GenBank/DDBJ whole genome shotgun (WGS) entry which is preliminary data.</text>
</comment>
<keyword evidence="1" id="KW-1133">Transmembrane helix</keyword>
<feature type="transmembrane region" description="Helical" evidence="1">
    <location>
        <begin position="138"/>
        <end position="157"/>
    </location>
</feature>
<evidence type="ECO:0000313" key="2">
    <source>
        <dbReference type="EMBL" id="TRY00188.1"/>
    </source>
</evidence>
<feature type="transmembrane region" description="Helical" evidence="1">
    <location>
        <begin position="195"/>
        <end position="215"/>
    </location>
</feature>
<dbReference type="Proteomes" id="UP000315938">
    <property type="component" value="Unassembled WGS sequence"/>
</dbReference>
<proteinExistence type="predicted"/>
<feature type="transmembrane region" description="Helical" evidence="1">
    <location>
        <begin position="82"/>
        <end position="102"/>
    </location>
</feature>
<keyword evidence="1" id="KW-0812">Transmembrane</keyword>
<dbReference type="OMA" id="EEYHSYE"/>
<gene>
    <name evidence="2" type="ORF">FNV44_03845</name>
</gene>
<feature type="transmembrane region" description="Helical" evidence="1">
    <location>
        <begin position="114"/>
        <end position="132"/>
    </location>
</feature>